<gene>
    <name evidence="2" type="ORF">N7482_010112</name>
</gene>
<name>A0A9W9LE68_9EURO</name>
<comment type="caution">
    <text evidence="2">The sequence shown here is derived from an EMBL/GenBank/DDBJ whole genome shotgun (WGS) entry which is preliminary data.</text>
</comment>
<reference evidence="2" key="2">
    <citation type="journal article" date="2023" name="IMA Fungus">
        <title>Comparative genomic study of the Penicillium genus elucidates a diverse pangenome and 15 lateral gene transfer events.</title>
        <authorList>
            <person name="Petersen C."/>
            <person name="Sorensen T."/>
            <person name="Nielsen M.R."/>
            <person name="Sondergaard T.E."/>
            <person name="Sorensen J.L."/>
            <person name="Fitzpatrick D.A."/>
            <person name="Frisvad J.C."/>
            <person name="Nielsen K.L."/>
        </authorList>
    </citation>
    <scope>NUCLEOTIDE SEQUENCE</scope>
    <source>
        <strain evidence="2">IBT 26290</strain>
    </source>
</reference>
<accession>A0A9W9LE68</accession>
<feature type="region of interest" description="Disordered" evidence="1">
    <location>
        <begin position="110"/>
        <end position="143"/>
    </location>
</feature>
<reference evidence="2" key="1">
    <citation type="submission" date="2022-11" db="EMBL/GenBank/DDBJ databases">
        <authorList>
            <person name="Petersen C."/>
        </authorList>
    </citation>
    <scope>NUCLEOTIDE SEQUENCE</scope>
    <source>
        <strain evidence="2">IBT 26290</strain>
    </source>
</reference>
<organism evidence="2 3">
    <name type="scientific">Penicillium canariense</name>
    <dbReference type="NCBI Taxonomy" id="189055"/>
    <lineage>
        <taxon>Eukaryota</taxon>
        <taxon>Fungi</taxon>
        <taxon>Dikarya</taxon>
        <taxon>Ascomycota</taxon>
        <taxon>Pezizomycotina</taxon>
        <taxon>Eurotiomycetes</taxon>
        <taxon>Eurotiomycetidae</taxon>
        <taxon>Eurotiales</taxon>
        <taxon>Aspergillaceae</taxon>
        <taxon>Penicillium</taxon>
    </lineage>
</organism>
<evidence type="ECO:0000256" key="1">
    <source>
        <dbReference type="SAM" id="MobiDB-lite"/>
    </source>
</evidence>
<dbReference type="AlphaFoldDB" id="A0A9W9LE68"/>
<evidence type="ECO:0000313" key="2">
    <source>
        <dbReference type="EMBL" id="KAJ5150860.1"/>
    </source>
</evidence>
<dbReference type="RefSeq" id="XP_056538193.1">
    <property type="nucleotide sequence ID" value="XM_056692236.1"/>
</dbReference>
<dbReference type="GeneID" id="81431412"/>
<dbReference type="EMBL" id="JAPQKN010000008">
    <property type="protein sequence ID" value="KAJ5150860.1"/>
    <property type="molecule type" value="Genomic_DNA"/>
</dbReference>
<protein>
    <submittedName>
        <fullName evidence="2">Uncharacterized protein</fullName>
    </submittedName>
</protein>
<proteinExistence type="predicted"/>
<evidence type="ECO:0000313" key="3">
    <source>
        <dbReference type="Proteomes" id="UP001149163"/>
    </source>
</evidence>
<keyword evidence="3" id="KW-1185">Reference proteome</keyword>
<sequence>MVTLIGNVLPIQPPDEKLLAERREIRDIIYDSVSSFLSRREPQYLEVSIYADSKSLVCIVDGINRRREGRESDKSCDKFPAELKETKPVMRKISYGIGSKDYSDNPLVVESLSESEQGTEGSHDAPSSINSAAKEFSPPQPAAVRGIRSPEEFMAHVRALTASGGGIFYSTDPARGVLFRDLPEWMTISDILGLVYGGPVDCAFRSDMAEITVQFCDEMDCKKYLEAHNKGISIQNHAIPDETLTIKVEAAPRGEKVPPALLKMIEAGGSRLVRIDGILDSTKVQELTGLAMEYEVDQIVSHTEKNKASSMYVFFCSLEDGWSFKKKAEDESWEGCTVEFMTDPCKVATAFHQNTVPNPMASAVAIV</sequence>
<feature type="compositionally biased region" description="Polar residues" evidence="1">
    <location>
        <begin position="112"/>
        <end position="131"/>
    </location>
</feature>
<dbReference type="OrthoDB" id="4338216at2759"/>
<dbReference type="Proteomes" id="UP001149163">
    <property type="component" value="Unassembled WGS sequence"/>
</dbReference>